<dbReference type="AlphaFoldDB" id="E8N1D9"/>
<sequence>MNTSYLNINCKKSLRFSTRRASIGSFGKWILGVIMSRKHVMLIVFSGVFLGLALLLSSSLSLAQLVEQSSPSSGWDEGRQVTSNLTQSQSSLAAVPTTPGTTYKTFSGGAFSPTNSSLTYSAQGGAVYATALPPGGFSFSLELDLPQGAKITEVVFFVVDNDTASNMDLGLRSYNPETNSFSALETASSSGASTSLQTIVVPVDPPVQVDNTTTSYRLRVAPRVASSAHLLRGARIGYIVSQVYLPSVLK</sequence>
<dbReference type="Proteomes" id="UP000008922">
    <property type="component" value="Chromosome"/>
</dbReference>
<organism evidence="1 2">
    <name type="scientific">Anaerolinea thermophila (strain DSM 14523 / JCM 11388 / NBRC 100420 / UNI-1)</name>
    <dbReference type="NCBI Taxonomy" id="926569"/>
    <lineage>
        <taxon>Bacteria</taxon>
        <taxon>Bacillati</taxon>
        <taxon>Chloroflexota</taxon>
        <taxon>Anaerolineae</taxon>
        <taxon>Anaerolineales</taxon>
        <taxon>Anaerolineaceae</taxon>
        <taxon>Anaerolinea</taxon>
    </lineage>
</organism>
<evidence type="ECO:0000313" key="2">
    <source>
        <dbReference type="Proteomes" id="UP000008922"/>
    </source>
</evidence>
<name>E8N1D9_ANATU</name>
<reference evidence="1 2" key="1">
    <citation type="submission" date="2010-12" db="EMBL/GenBank/DDBJ databases">
        <title>Whole genome sequence of Anaerolinea thermophila UNI-1.</title>
        <authorList>
            <person name="Narita-Yamada S."/>
            <person name="Kishi E."/>
            <person name="Watanabe Y."/>
            <person name="Takasaki K."/>
            <person name="Ankai A."/>
            <person name="Oguchi A."/>
            <person name="Fukui S."/>
            <person name="Takahashi M."/>
            <person name="Yashiro I."/>
            <person name="Hosoyama A."/>
            <person name="Sekiguchi Y."/>
            <person name="Hanada S."/>
            <person name="Fujita N."/>
        </authorList>
    </citation>
    <scope>NUCLEOTIDE SEQUENCE [LARGE SCALE GENOMIC DNA]</scope>
    <source>
        <strain evidence="2">DSM 14523 / JCM 11388 / NBRC 100420 / UNI-1</strain>
    </source>
</reference>
<accession>E8N1D9</accession>
<protein>
    <submittedName>
        <fullName evidence="1">Uncharacterized protein</fullName>
    </submittedName>
</protein>
<dbReference type="KEGG" id="atm:ANT_28560"/>
<keyword evidence="2" id="KW-1185">Reference proteome</keyword>
<gene>
    <name evidence="1" type="ordered locus">ANT_28560</name>
</gene>
<dbReference type="EMBL" id="AP012029">
    <property type="protein sequence ID" value="BAJ64882.1"/>
    <property type="molecule type" value="Genomic_DNA"/>
</dbReference>
<proteinExistence type="predicted"/>
<evidence type="ECO:0000313" key="1">
    <source>
        <dbReference type="EMBL" id="BAJ64882.1"/>
    </source>
</evidence>
<dbReference type="InParanoid" id="E8N1D9"/>
<dbReference type="STRING" id="926569.ANT_28560"/>
<dbReference type="HOGENOM" id="CLU_1109634_0_0_0"/>